<feature type="region of interest" description="Disordered" evidence="1">
    <location>
        <begin position="200"/>
        <end position="246"/>
    </location>
</feature>
<organism evidence="3 4">
    <name type="scientific">Amycolatopsis australiensis</name>
    <dbReference type="NCBI Taxonomy" id="546364"/>
    <lineage>
        <taxon>Bacteria</taxon>
        <taxon>Bacillati</taxon>
        <taxon>Actinomycetota</taxon>
        <taxon>Actinomycetes</taxon>
        <taxon>Pseudonocardiales</taxon>
        <taxon>Pseudonocardiaceae</taxon>
        <taxon>Amycolatopsis</taxon>
    </lineage>
</organism>
<name>A0A1K1RU07_9PSEU</name>
<reference evidence="4" key="1">
    <citation type="submission" date="2016-11" db="EMBL/GenBank/DDBJ databases">
        <authorList>
            <person name="Varghese N."/>
            <person name="Submissions S."/>
        </authorList>
    </citation>
    <scope>NUCLEOTIDE SEQUENCE [LARGE SCALE GENOMIC DNA]</scope>
    <source>
        <strain evidence="4">DSM 44671</strain>
    </source>
</reference>
<proteinExistence type="predicted"/>
<gene>
    <name evidence="3" type="ORF">SAMN04489730_3916</name>
</gene>
<dbReference type="EMBL" id="FPJG01000006">
    <property type="protein sequence ID" value="SFW75301.1"/>
    <property type="molecule type" value="Genomic_DNA"/>
</dbReference>
<accession>A0A1K1RU07</accession>
<protein>
    <submittedName>
        <fullName evidence="3">Uncharacterized protein</fullName>
    </submittedName>
</protein>
<keyword evidence="2" id="KW-0812">Transmembrane</keyword>
<evidence type="ECO:0000313" key="4">
    <source>
        <dbReference type="Proteomes" id="UP000182740"/>
    </source>
</evidence>
<feature type="compositionally biased region" description="Pro residues" evidence="1">
    <location>
        <begin position="229"/>
        <end position="246"/>
    </location>
</feature>
<evidence type="ECO:0000256" key="2">
    <source>
        <dbReference type="SAM" id="Phobius"/>
    </source>
</evidence>
<feature type="region of interest" description="Disordered" evidence="1">
    <location>
        <begin position="112"/>
        <end position="168"/>
    </location>
</feature>
<sequence length="246" mass="24178">MSKHEGRRLDRHTAEQLLRGAPADVPGALAGLLAAAAAPPRDGELGGEPAAVAAFLEAARHTHAPRPGSPSMRKSTWAKLLTAKVAAAAAAIFAAGGVATAAVTGALPLPAGDPPRAPATSAPSDPAAGEPATSTTAHTRDETRPAPAPSLPGLCRAYEAGDQAERGKAPANPAFTALVTAAGGQAGVDGYCAALLGAEAPTPVRTTGAPAVPGRSDNGKEHSTGSHPSGPPATHPSGPPNTRPTH</sequence>
<evidence type="ECO:0000313" key="3">
    <source>
        <dbReference type="EMBL" id="SFW75301.1"/>
    </source>
</evidence>
<dbReference type="OrthoDB" id="3405601at2"/>
<dbReference type="RefSeq" id="WP_072477645.1">
    <property type="nucleotide sequence ID" value="NZ_FPJG01000006.1"/>
</dbReference>
<feature type="compositionally biased region" description="Low complexity" evidence="1">
    <location>
        <begin position="118"/>
        <end position="128"/>
    </location>
</feature>
<dbReference type="STRING" id="546364.SAMN04489730_3916"/>
<dbReference type="Proteomes" id="UP000182740">
    <property type="component" value="Unassembled WGS sequence"/>
</dbReference>
<feature type="region of interest" description="Disordered" evidence="1">
    <location>
        <begin position="1"/>
        <end position="21"/>
    </location>
</feature>
<dbReference type="AlphaFoldDB" id="A0A1K1RU07"/>
<keyword evidence="4" id="KW-1185">Reference proteome</keyword>
<keyword evidence="2" id="KW-0472">Membrane</keyword>
<evidence type="ECO:0000256" key="1">
    <source>
        <dbReference type="SAM" id="MobiDB-lite"/>
    </source>
</evidence>
<keyword evidence="2" id="KW-1133">Transmembrane helix</keyword>
<feature type="transmembrane region" description="Helical" evidence="2">
    <location>
        <begin position="81"/>
        <end position="107"/>
    </location>
</feature>